<dbReference type="InterPro" id="IPR011856">
    <property type="entry name" value="tRNA_endonuc-like_dom_sf"/>
</dbReference>
<dbReference type="InterPro" id="IPR003509">
    <property type="entry name" value="UPF0102_YraN-like"/>
</dbReference>
<comment type="similarity">
    <text evidence="1 2">Belongs to the UPF0102 family.</text>
</comment>
<name>A0A8H1QQC6_9ACTN</name>
<feature type="compositionally biased region" description="Low complexity" evidence="3">
    <location>
        <begin position="20"/>
        <end position="29"/>
    </location>
</feature>
<dbReference type="EMBL" id="RCIY01000088">
    <property type="protein sequence ID" value="TGG78063.1"/>
    <property type="molecule type" value="Genomic_DNA"/>
</dbReference>
<accession>A0A8H1QQC6</accession>
<evidence type="ECO:0000313" key="4">
    <source>
        <dbReference type="EMBL" id="TGG78063.1"/>
    </source>
</evidence>
<reference evidence="4 5" key="1">
    <citation type="submission" date="2018-10" db="EMBL/GenBank/DDBJ databases">
        <title>Isolation of pseudouridimycin from Streptomyces albus DSM 40763.</title>
        <authorList>
            <person name="Rosenqvist P."/>
            <person name="Metsae-Ketelae M."/>
            <person name="Virta P."/>
        </authorList>
    </citation>
    <scope>NUCLEOTIDE SEQUENCE [LARGE SCALE GENOMIC DNA]</scope>
    <source>
        <strain evidence="4 5">DSM 40763</strain>
    </source>
</reference>
<evidence type="ECO:0000256" key="1">
    <source>
        <dbReference type="ARBA" id="ARBA00006738"/>
    </source>
</evidence>
<gene>
    <name evidence="4" type="ORF">D8771_25755</name>
</gene>
<comment type="caution">
    <text evidence="4">The sequence shown here is derived from an EMBL/GenBank/DDBJ whole genome shotgun (WGS) entry which is preliminary data.</text>
</comment>
<evidence type="ECO:0000256" key="2">
    <source>
        <dbReference type="HAMAP-Rule" id="MF_00048"/>
    </source>
</evidence>
<feature type="compositionally biased region" description="Low complexity" evidence="3">
    <location>
        <begin position="62"/>
        <end position="92"/>
    </location>
</feature>
<sequence length="215" mass="22329">MRPAGGTGALGASLRGGDPGSAAAARTAPAGGGQVRPVPSRSGQARTRPAQSGRERSVPARSGLAPSGPARSGAARSGAARRGAARGAAGPARAREALGRYGEDLAARRLREMGMAVLERNWRCAEGEIDLIARDGDAIVICEVKTRRAGPFQHPMESLPPAKTARLRRLAARWLSESWLARYGRPPVGGVRLDLVGIVLPHRGAPVVQHVRGVG</sequence>
<dbReference type="InterPro" id="IPR011335">
    <property type="entry name" value="Restrct_endonuc-II-like"/>
</dbReference>
<dbReference type="AlphaFoldDB" id="A0A8H1QQC6"/>
<dbReference type="HAMAP" id="MF_00048">
    <property type="entry name" value="UPF0102"/>
    <property type="match status" value="1"/>
</dbReference>
<dbReference type="Proteomes" id="UP000298111">
    <property type="component" value="Unassembled WGS sequence"/>
</dbReference>
<evidence type="ECO:0000313" key="5">
    <source>
        <dbReference type="Proteomes" id="UP000298111"/>
    </source>
</evidence>
<dbReference type="Pfam" id="PF02021">
    <property type="entry name" value="UPF0102"/>
    <property type="match status" value="1"/>
</dbReference>
<feature type="region of interest" description="Disordered" evidence="3">
    <location>
        <begin position="1"/>
        <end position="94"/>
    </location>
</feature>
<dbReference type="PANTHER" id="PTHR34039">
    <property type="entry name" value="UPF0102 PROTEIN YRAN"/>
    <property type="match status" value="1"/>
</dbReference>
<protein>
    <recommendedName>
        <fullName evidence="2">UPF0102 protein D8771_25755</fullName>
    </recommendedName>
</protein>
<dbReference type="Gene3D" id="3.40.1350.10">
    <property type="match status" value="1"/>
</dbReference>
<evidence type="ECO:0000256" key="3">
    <source>
        <dbReference type="SAM" id="MobiDB-lite"/>
    </source>
</evidence>
<proteinExistence type="inferred from homology"/>
<dbReference type="NCBIfam" id="NF009154">
    <property type="entry name" value="PRK12497.3-3"/>
    <property type="match status" value="1"/>
</dbReference>
<organism evidence="4 5">
    <name type="scientific">Streptomyces albus</name>
    <dbReference type="NCBI Taxonomy" id="1888"/>
    <lineage>
        <taxon>Bacteria</taxon>
        <taxon>Bacillati</taxon>
        <taxon>Actinomycetota</taxon>
        <taxon>Actinomycetes</taxon>
        <taxon>Kitasatosporales</taxon>
        <taxon>Streptomycetaceae</taxon>
        <taxon>Streptomyces</taxon>
    </lineage>
</organism>
<dbReference type="CDD" id="cd20736">
    <property type="entry name" value="PoNe_Nuclease"/>
    <property type="match status" value="1"/>
</dbReference>
<dbReference type="PANTHER" id="PTHR34039:SF1">
    <property type="entry name" value="UPF0102 PROTEIN YRAN"/>
    <property type="match status" value="1"/>
</dbReference>
<dbReference type="GO" id="GO:0003676">
    <property type="term" value="F:nucleic acid binding"/>
    <property type="evidence" value="ECO:0007669"/>
    <property type="project" value="InterPro"/>
</dbReference>
<dbReference type="SUPFAM" id="SSF52980">
    <property type="entry name" value="Restriction endonuclease-like"/>
    <property type="match status" value="1"/>
</dbReference>